<dbReference type="NCBIfam" id="NF045476">
    <property type="entry name" value="Opp4C"/>
    <property type="match status" value="1"/>
</dbReference>
<dbReference type="RefSeq" id="WP_175396384.1">
    <property type="nucleotide sequence ID" value="NZ_JABMCB010000185.1"/>
</dbReference>
<evidence type="ECO:0000256" key="6">
    <source>
        <dbReference type="ARBA" id="ARBA00023136"/>
    </source>
</evidence>
<name>A0A7Y6BXF5_9BACL</name>
<feature type="domain" description="ABC transmembrane type-1" evidence="8">
    <location>
        <begin position="106"/>
        <end position="297"/>
    </location>
</feature>
<keyword evidence="4 7" id="KW-0812">Transmembrane</keyword>
<accession>A0A7Y6BXF5</accession>
<dbReference type="InterPro" id="IPR025966">
    <property type="entry name" value="OppC_N"/>
</dbReference>
<comment type="subcellular location">
    <subcellularLocation>
        <location evidence="1 7">Cell membrane</location>
        <topology evidence="1 7">Multi-pass membrane protein</topology>
    </subcellularLocation>
</comment>
<reference evidence="9 10" key="1">
    <citation type="submission" date="2020-05" db="EMBL/GenBank/DDBJ databases">
        <title>Genome Sequencing of Type Strains.</title>
        <authorList>
            <person name="Lemaire J.F."/>
            <person name="Inderbitzin P."/>
            <person name="Gregorio O.A."/>
            <person name="Collins S.B."/>
            <person name="Wespe N."/>
            <person name="Knight-Connoni V."/>
        </authorList>
    </citation>
    <scope>NUCLEOTIDE SEQUENCE [LARGE SCALE GENOMIC DNA]</scope>
    <source>
        <strain evidence="9 10">LMG 21957</strain>
    </source>
</reference>
<dbReference type="Pfam" id="PF12911">
    <property type="entry name" value="OppC_N"/>
    <property type="match status" value="1"/>
</dbReference>
<evidence type="ECO:0000259" key="8">
    <source>
        <dbReference type="PROSITE" id="PS50928"/>
    </source>
</evidence>
<evidence type="ECO:0000256" key="3">
    <source>
        <dbReference type="ARBA" id="ARBA00022475"/>
    </source>
</evidence>
<proteinExistence type="inferred from homology"/>
<feature type="transmembrane region" description="Helical" evidence="7">
    <location>
        <begin position="277"/>
        <end position="297"/>
    </location>
</feature>
<organism evidence="9 10">
    <name type="scientific">Paenibacillus xylanilyticus</name>
    <dbReference type="NCBI Taxonomy" id="248903"/>
    <lineage>
        <taxon>Bacteria</taxon>
        <taxon>Bacillati</taxon>
        <taxon>Bacillota</taxon>
        <taxon>Bacilli</taxon>
        <taxon>Bacillales</taxon>
        <taxon>Paenibacillaceae</taxon>
        <taxon>Paenibacillus</taxon>
    </lineage>
</organism>
<dbReference type="GO" id="GO:0005886">
    <property type="term" value="C:plasma membrane"/>
    <property type="evidence" value="ECO:0007669"/>
    <property type="project" value="UniProtKB-SubCell"/>
</dbReference>
<gene>
    <name evidence="9" type="ORF">HP552_15895</name>
</gene>
<keyword evidence="6 7" id="KW-0472">Membrane</keyword>
<sequence>MPSLNLESGTAASPELVAGSAAANTPSFERESYWKMIGQRFVQHKLAVAGLIILGFLILISGFAPFIAPYDPNEITGAFAASPSSQHWLGTDQVGRDVLSRLIYATRVSLAVGVVTVLLYVCVGTIVGAIAGYVGGWVDMLINRIIDVFMSFPSLMVILVLVTVLGTGLSNIIIVLALLGWPAVARLVRGSVLTLRQTEFVKAGQALGFSSPRLIFGHILPNALGPILVNATFGAAAAILSESSLSFLGMGVQPPTASWGNMLNAAQSITALTSQPWLWIPPGLIIILSVLSINFIGDGIRDAMDPRRTSA</sequence>
<keyword evidence="2 7" id="KW-0813">Transport</keyword>
<dbReference type="InterPro" id="IPR050366">
    <property type="entry name" value="BP-dependent_transpt_permease"/>
</dbReference>
<feature type="transmembrane region" description="Helical" evidence="7">
    <location>
        <begin position="219"/>
        <end position="240"/>
    </location>
</feature>
<evidence type="ECO:0000256" key="2">
    <source>
        <dbReference type="ARBA" id="ARBA00022448"/>
    </source>
</evidence>
<feature type="transmembrane region" description="Helical" evidence="7">
    <location>
        <begin position="108"/>
        <end position="133"/>
    </location>
</feature>
<dbReference type="Pfam" id="PF00528">
    <property type="entry name" value="BPD_transp_1"/>
    <property type="match status" value="1"/>
</dbReference>
<evidence type="ECO:0000256" key="5">
    <source>
        <dbReference type="ARBA" id="ARBA00022989"/>
    </source>
</evidence>
<dbReference type="InterPro" id="IPR000515">
    <property type="entry name" value="MetI-like"/>
</dbReference>
<evidence type="ECO:0000256" key="7">
    <source>
        <dbReference type="RuleBase" id="RU363032"/>
    </source>
</evidence>
<evidence type="ECO:0000256" key="4">
    <source>
        <dbReference type="ARBA" id="ARBA00022692"/>
    </source>
</evidence>
<dbReference type="EMBL" id="JABMCB010000185">
    <property type="protein sequence ID" value="NUU76710.1"/>
    <property type="molecule type" value="Genomic_DNA"/>
</dbReference>
<protein>
    <submittedName>
        <fullName evidence="9">ABC transporter permease</fullName>
    </submittedName>
</protein>
<dbReference type="GO" id="GO:0055085">
    <property type="term" value="P:transmembrane transport"/>
    <property type="evidence" value="ECO:0007669"/>
    <property type="project" value="InterPro"/>
</dbReference>
<comment type="caution">
    <text evidence="9">The sequence shown here is derived from an EMBL/GenBank/DDBJ whole genome shotgun (WGS) entry which is preliminary data.</text>
</comment>
<dbReference type="InterPro" id="IPR035906">
    <property type="entry name" value="MetI-like_sf"/>
</dbReference>
<dbReference type="PANTHER" id="PTHR43386:SF1">
    <property type="entry name" value="D,D-DIPEPTIDE TRANSPORT SYSTEM PERMEASE PROTEIN DDPC-RELATED"/>
    <property type="match status" value="1"/>
</dbReference>
<dbReference type="PANTHER" id="PTHR43386">
    <property type="entry name" value="OLIGOPEPTIDE TRANSPORT SYSTEM PERMEASE PROTEIN APPC"/>
    <property type="match status" value="1"/>
</dbReference>
<dbReference type="CDD" id="cd06261">
    <property type="entry name" value="TM_PBP2"/>
    <property type="match status" value="1"/>
</dbReference>
<evidence type="ECO:0000256" key="1">
    <source>
        <dbReference type="ARBA" id="ARBA00004651"/>
    </source>
</evidence>
<evidence type="ECO:0000313" key="10">
    <source>
        <dbReference type="Proteomes" id="UP000526125"/>
    </source>
</evidence>
<dbReference type="PROSITE" id="PS50928">
    <property type="entry name" value="ABC_TM1"/>
    <property type="match status" value="1"/>
</dbReference>
<comment type="similarity">
    <text evidence="7">Belongs to the binding-protein-dependent transport system permease family.</text>
</comment>
<dbReference type="Gene3D" id="1.10.3720.10">
    <property type="entry name" value="MetI-like"/>
    <property type="match status" value="1"/>
</dbReference>
<evidence type="ECO:0000313" key="9">
    <source>
        <dbReference type="EMBL" id="NUU76710.1"/>
    </source>
</evidence>
<feature type="transmembrane region" description="Helical" evidence="7">
    <location>
        <begin position="46"/>
        <end position="68"/>
    </location>
</feature>
<dbReference type="Proteomes" id="UP000526125">
    <property type="component" value="Unassembled WGS sequence"/>
</dbReference>
<keyword evidence="5 7" id="KW-1133">Transmembrane helix</keyword>
<dbReference type="InterPro" id="IPR053523">
    <property type="entry name" value="Oligopeptide_permease_AppC"/>
</dbReference>
<dbReference type="AlphaFoldDB" id="A0A7Y6BXF5"/>
<keyword evidence="3" id="KW-1003">Cell membrane</keyword>
<keyword evidence="10" id="KW-1185">Reference proteome</keyword>
<dbReference type="SUPFAM" id="SSF161098">
    <property type="entry name" value="MetI-like"/>
    <property type="match status" value="1"/>
</dbReference>